<feature type="compositionally biased region" description="Gly residues" evidence="9">
    <location>
        <begin position="329"/>
        <end position="339"/>
    </location>
</feature>
<gene>
    <name evidence="11" type="ORF">HPB48_021655</name>
</gene>
<evidence type="ECO:0000256" key="8">
    <source>
        <dbReference type="SAM" id="Coils"/>
    </source>
</evidence>
<evidence type="ECO:0000256" key="1">
    <source>
        <dbReference type="ARBA" id="ARBA00006040"/>
    </source>
</evidence>
<sequence>MAALMWPSRNALLVAARRFAAVGAQKRHKYIVLLPEVPEDTAESNPLLRFTNTPPDYANLTGTQCYNAVGKLLVEFEGGVSALEEQVQDGAYVKTFESVMEPLERLAAPLESAWSALRILYLVNRTEEIAQAYKNELKRDEQRYSPEECRIVHRHGLEARLMGVDLPAPQQKLLAQTVRRIEQEAEKFRQNLHSATTKFRHRVDGDLVKHFPPELVRRLASDNHRTAPGLPRWRRRRTGGFLQHCGDRVQRWNLWQAYHSRATANPLNNSLPIEEIRAQRRLQAEALGYPHFAALSMETKMAASTERVDAFLDSLSEQVRPRAEQEAGRSGGVLSGAGPSGTSSSCGDVPYWRRKQRQAMLARFDEASVREYFPLPDVLQNLWQVLHELLGITVRESPSLATHAWHSDVRAFDILHPSGELAGSFFLDPYSRPGKHTGSWMEPARGKCRSALLGSVPVASMMLSVPPPPVPGLSYTELGALVGRLAQVLEHCLNRSTHALLSGTRGLEWDRVEVCSVLFQWLLLGPTLAPRLASKPLPADLHQALHAADRHMAAWDLCWELYYSKLDLDLHTRRDFWRELSGSLWQQFVPMATHPQHEGRLCSLESFLTSPASRFCPLWARMIAADILEAFQSAGSSSTELSSVGKRFRETFLELGGTCSGSEVFRRFLGRDPSPESLLNAYGLQNKPPTSDHE</sequence>
<dbReference type="EMBL" id="JABSTR010000003">
    <property type="protein sequence ID" value="KAH9365410.1"/>
    <property type="molecule type" value="Genomic_DNA"/>
</dbReference>
<dbReference type="Gene3D" id="1.10.1370.10">
    <property type="entry name" value="Neurolysin, domain 3"/>
    <property type="match status" value="1"/>
</dbReference>
<comment type="similarity">
    <text evidence="1 7">Belongs to the peptidase M3 family.</text>
</comment>
<evidence type="ECO:0000256" key="5">
    <source>
        <dbReference type="ARBA" id="ARBA00022833"/>
    </source>
</evidence>
<reference evidence="11 12" key="1">
    <citation type="journal article" date="2020" name="Cell">
        <title>Large-Scale Comparative Analyses of Tick Genomes Elucidate Their Genetic Diversity and Vector Capacities.</title>
        <authorList>
            <consortium name="Tick Genome and Microbiome Consortium (TIGMIC)"/>
            <person name="Jia N."/>
            <person name="Wang J."/>
            <person name="Shi W."/>
            <person name="Du L."/>
            <person name="Sun Y."/>
            <person name="Zhan W."/>
            <person name="Jiang J.F."/>
            <person name="Wang Q."/>
            <person name="Zhang B."/>
            <person name="Ji P."/>
            <person name="Bell-Sakyi L."/>
            <person name="Cui X.M."/>
            <person name="Yuan T.T."/>
            <person name="Jiang B.G."/>
            <person name="Yang W.F."/>
            <person name="Lam T.T."/>
            <person name="Chang Q.C."/>
            <person name="Ding S.J."/>
            <person name="Wang X.J."/>
            <person name="Zhu J.G."/>
            <person name="Ruan X.D."/>
            <person name="Zhao L."/>
            <person name="Wei J.T."/>
            <person name="Ye R.Z."/>
            <person name="Que T.C."/>
            <person name="Du C.H."/>
            <person name="Zhou Y.H."/>
            <person name="Cheng J.X."/>
            <person name="Dai P.F."/>
            <person name="Guo W.B."/>
            <person name="Han X.H."/>
            <person name="Huang E.J."/>
            <person name="Li L.F."/>
            <person name="Wei W."/>
            <person name="Gao Y.C."/>
            <person name="Liu J.Z."/>
            <person name="Shao H.Z."/>
            <person name="Wang X."/>
            <person name="Wang C.C."/>
            <person name="Yang T.C."/>
            <person name="Huo Q.B."/>
            <person name="Li W."/>
            <person name="Chen H.Y."/>
            <person name="Chen S.E."/>
            <person name="Zhou L.G."/>
            <person name="Ni X.B."/>
            <person name="Tian J.H."/>
            <person name="Sheng Y."/>
            <person name="Liu T."/>
            <person name="Pan Y.S."/>
            <person name="Xia L.Y."/>
            <person name="Li J."/>
            <person name="Zhao F."/>
            <person name="Cao W.C."/>
        </authorList>
    </citation>
    <scope>NUCLEOTIDE SEQUENCE [LARGE SCALE GENOMIC DNA]</scope>
    <source>
        <strain evidence="11">HaeL-2018</strain>
    </source>
</reference>
<organism evidence="11 12">
    <name type="scientific">Haemaphysalis longicornis</name>
    <name type="common">Bush tick</name>
    <dbReference type="NCBI Taxonomy" id="44386"/>
    <lineage>
        <taxon>Eukaryota</taxon>
        <taxon>Metazoa</taxon>
        <taxon>Ecdysozoa</taxon>
        <taxon>Arthropoda</taxon>
        <taxon>Chelicerata</taxon>
        <taxon>Arachnida</taxon>
        <taxon>Acari</taxon>
        <taxon>Parasitiformes</taxon>
        <taxon>Ixodida</taxon>
        <taxon>Ixodoidea</taxon>
        <taxon>Ixodidae</taxon>
        <taxon>Haemaphysalinae</taxon>
        <taxon>Haemaphysalis</taxon>
    </lineage>
</organism>
<dbReference type="GO" id="GO:0004222">
    <property type="term" value="F:metalloendopeptidase activity"/>
    <property type="evidence" value="ECO:0007669"/>
    <property type="project" value="InterPro"/>
</dbReference>
<evidence type="ECO:0000259" key="10">
    <source>
        <dbReference type="Pfam" id="PF01432"/>
    </source>
</evidence>
<comment type="caution">
    <text evidence="11">The sequence shown here is derived from an EMBL/GenBank/DDBJ whole genome shotgun (WGS) entry which is preliminary data.</text>
</comment>
<accession>A0A9J6FQ44</accession>
<dbReference type="OMA" id="QPLEGPW"/>
<dbReference type="InterPro" id="IPR024077">
    <property type="entry name" value="Neurolysin/TOP_dom2"/>
</dbReference>
<protein>
    <recommendedName>
        <fullName evidence="10">Peptidase M3A/M3B catalytic domain-containing protein</fullName>
    </recommendedName>
</protein>
<dbReference type="Proteomes" id="UP000821853">
    <property type="component" value="Unassembled WGS sequence"/>
</dbReference>
<dbReference type="AlphaFoldDB" id="A0A9J6FQ44"/>
<dbReference type="InterPro" id="IPR001567">
    <property type="entry name" value="Pept_M3A_M3B_dom"/>
</dbReference>
<evidence type="ECO:0000256" key="6">
    <source>
        <dbReference type="ARBA" id="ARBA00023049"/>
    </source>
</evidence>
<feature type="coiled-coil region" evidence="8">
    <location>
        <begin position="171"/>
        <end position="198"/>
    </location>
</feature>
<dbReference type="OrthoDB" id="534666at2759"/>
<evidence type="ECO:0000313" key="12">
    <source>
        <dbReference type="Proteomes" id="UP000821853"/>
    </source>
</evidence>
<dbReference type="Pfam" id="PF01432">
    <property type="entry name" value="Peptidase_M3"/>
    <property type="match status" value="1"/>
</dbReference>
<dbReference type="InterPro" id="IPR024079">
    <property type="entry name" value="MetalloPept_cat_dom_sf"/>
</dbReference>
<feature type="region of interest" description="Disordered" evidence="9">
    <location>
        <begin position="319"/>
        <end position="349"/>
    </location>
</feature>
<keyword evidence="2 7" id="KW-0645">Protease</keyword>
<evidence type="ECO:0000313" key="11">
    <source>
        <dbReference type="EMBL" id="KAH9365410.1"/>
    </source>
</evidence>
<comment type="cofactor">
    <cofactor evidence="7">
        <name>Zn(2+)</name>
        <dbReference type="ChEBI" id="CHEBI:29105"/>
    </cofactor>
    <text evidence="7">Binds 1 zinc ion.</text>
</comment>
<dbReference type="InterPro" id="IPR045090">
    <property type="entry name" value="Pept_M3A_M3B"/>
</dbReference>
<keyword evidence="5 7" id="KW-0862">Zinc</keyword>
<dbReference type="SUPFAM" id="SSF55486">
    <property type="entry name" value="Metalloproteases ('zincins'), catalytic domain"/>
    <property type="match status" value="1"/>
</dbReference>
<dbReference type="PANTHER" id="PTHR11804:SF83">
    <property type="entry name" value="LD37516P"/>
    <property type="match status" value="1"/>
</dbReference>
<dbReference type="VEuPathDB" id="VectorBase:HLOH_043219"/>
<evidence type="ECO:0000256" key="2">
    <source>
        <dbReference type="ARBA" id="ARBA00022670"/>
    </source>
</evidence>
<feature type="domain" description="Peptidase M3A/M3B catalytic" evidence="10">
    <location>
        <begin position="241"/>
        <end position="683"/>
    </location>
</feature>
<keyword evidence="6 7" id="KW-0482">Metalloprotease</keyword>
<dbReference type="PANTHER" id="PTHR11804">
    <property type="entry name" value="PROTEASE M3 THIMET OLIGOPEPTIDASE-RELATED"/>
    <property type="match status" value="1"/>
</dbReference>
<keyword evidence="4 7" id="KW-0378">Hydrolase</keyword>
<keyword evidence="12" id="KW-1185">Reference proteome</keyword>
<proteinExistence type="inferred from homology"/>
<dbReference type="GO" id="GO:0046872">
    <property type="term" value="F:metal ion binding"/>
    <property type="evidence" value="ECO:0007669"/>
    <property type="project" value="UniProtKB-UniRule"/>
</dbReference>
<dbReference type="GO" id="GO:0006508">
    <property type="term" value="P:proteolysis"/>
    <property type="evidence" value="ECO:0007669"/>
    <property type="project" value="UniProtKB-KW"/>
</dbReference>
<evidence type="ECO:0000256" key="9">
    <source>
        <dbReference type="SAM" id="MobiDB-lite"/>
    </source>
</evidence>
<keyword evidence="3 7" id="KW-0479">Metal-binding</keyword>
<dbReference type="Gene3D" id="3.40.390.10">
    <property type="entry name" value="Collagenase (Catalytic Domain)"/>
    <property type="match status" value="1"/>
</dbReference>
<evidence type="ECO:0000256" key="7">
    <source>
        <dbReference type="RuleBase" id="RU003435"/>
    </source>
</evidence>
<keyword evidence="8" id="KW-0175">Coiled coil</keyword>
<evidence type="ECO:0000256" key="3">
    <source>
        <dbReference type="ARBA" id="ARBA00022723"/>
    </source>
</evidence>
<name>A0A9J6FQ44_HAELO</name>
<evidence type="ECO:0000256" key="4">
    <source>
        <dbReference type="ARBA" id="ARBA00022801"/>
    </source>
</evidence>